<keyword evidence="5" id="KW-1185">Reference proteome</keyword>
<dbReference type="GO" id="GO:0061630">
    <property type="term" value="F:ubiquitin protein ligase activity"/>
    <property type="evidence" value="ECO:0007669"/>
    <property type="project" value="UniProtKB-UniRule"/>
</dbReference>
<evidence type="ECO:0000259" key="3">
    <source>
        <dbReference type="Pfam" id="PF22958"/>
    </source>
</evidence>
<keyword evidence="1" id="KW-0479">Metal-binding</keyword>
<dbReference type="WBParaSite" id="SCUD_0002133401-mRNA-1">
    <property type="protein sequence ID" value="SCUD_0002133401-mRNA-1"/>
    <property type="gene ID" value="SCUD_0002133401"/>
</dbReference>
<dbReference type="UniPathway" id="UPA00143"/>
<evidence type="ECO:0000313" key="5">
    <source>
        <dbReference type="Proteomes" id="UP000279833"/>
    </source>
</evidence>
<name>A0A183L1Y0_9TREM</name>
<accession>A0A183L1Y0</accession>
<reference evidence="4 5" key="2">
    <citation type="submission" date="2018-11" db="EMBL/GenBank/DDBJ databases">
        <authorList>
            <consortium name="Pathogen Informatics"/>
        </authorList>
    </citation>
    <scope>NUCLEOTIDE SEQUENCE [LARGE SCALE GENOMIC DNA]</scope>
    <source>
        <strain evidence="4">Dakar</strain>
        <strain evidence="5">Dakar, Senegal</strain>
    </source>
</reference>
<comment type="function">
    <text evidence="1">E3 ubiquitin-protein ligase. Component of the ribosome quality control complex (RQC), a ribosome-associated complex that mediates ubiquitination and extraction of incompletely synthesized nascent chains for proteasomal degradation.</text>
</comment>
<dbReference type="GO" id="GO:0005829">
    <property type="term" value="C:cytosol"/>
    <property type="evidence" value="ECO:0007669"/>
    <property type="project" value="UniProtKB-UniRule"/>
</dbReference>
<evidence type="ECO:0000313" key="4">
    <source>
        <dbReference type="EMBL" id="VDP75117.1"/>
    </source>
</evidence>
<dbReference type="AlphaFoldDB" id="A0A183L1Y0"/>
<comment type="similarity">
    <text evidence="1">Belongs to the LTN1 family.</text>
</comment>
<dbReference type="GO" id="GO:0016567">
    <property type="term" value="P:protein ubiquitination"/>
    <property type="evidence" value="ECO:0007669"/>
    <property type="project" value="UniProtKB-UniPathway"/>
</dbReference>
<dbReference type="InterPro" id="IPR039795">
    <property type="entry name" value="LTN1/Rkr1"/>
</dbReference>
<keyword evidence="1" id="KW-0808">Transferase</keyword>
<reference evidence="6" key="1">
    <citation type="submission" date="2016-06" db="UniProtKB">
        <authorList>
            <consortium name="WormBaseParasite"/>
        </authorList>
    </citation>
    <scope>IDENTIFICATION</scope>
</reference>
<dbReference type="PANTHER" id="PTHR12389">
    <property type="entry name" value="ZINC FINGER PROTEIN 294"/>
    <property type="match status" value="1"/>
</dbReference>
<feature type="region of interest" description="Disordered" evidence="2">
    <location>
        <begin position="1"/>
        <end position="26"/>
    </location>
</feature>
<protein>
    <recommendedName>
        <fullName evidence="1">E3 ubiquitin-protein ligase listerin</fullName>
        <ecNumber evidence="1">2.3.2.27</ecNumber>
    </recommendedName>
    <alternativeName>
        <fullName evidence="1">RING-type E3 ubiquitin transferase listerin</fullName>
    </alternativeName>
</protein>
<gene>
    <name evidence="4" type="ORF">SCUD_LOCUS21331</name>
</gene>
<sequence length="254" mass="28453">MGGKKKTTTHKPRVKENSKPSSSDKATRFLVEQTGGLGVPLTCLLDTKLQSVMLNTDELKTESCQGKLTGFVPILQDPDASGLDTQLLNILRRLEKRDSVTKQKALREFYELLKPESNKSECISVSTSSIVAVLPFWPRIYHRLSFDGDRKVRELVQTTMHALASRVGKDLGLYLKQAYTHLLCLVNEFPLDYCNLKIHELEILEKLFIDSTLLGLHRSLGYTRVSDGDYSETGSYHSDDPDVSLVIATGTMEC</sequence>
<dbReference type="EC" id="2.3.2.27" evidence="1"/>
<dbReference type="Proteomes" id="UP000279833">
    <property type="component" value="Unassembled WGS sequence"/>
</dbReference>
<dbReference type="STRING" id="6186.A0A183L1Y0"/>
<keyword evidence="1" id="KW-0862">Zinc</keyword>
<evidence type="ECO:0000256" key="1">
    <source>
        <dbReference type="RuleBase" id="RU367090"/>
    </source>
</evidence>
<dbReference type="GO" id="GO:0043023">
    <property type="term" value="F:ribosomal large subunit binding"/>
    <property type="evidence" value="ECO:0007669"/>
    <property type="project" value="TreeGrafter"/>
</dbReference>
<dbReference type="PANTHER" id="PTHR12389:SF0">
    <property type="entry name" value="E3 UBIQUITIN-PROTEIN LIGASE LISTERIN"/>
    <property type="match status" value="1"/>
</dbReference>
<comment type="pathway">
    <text evidence="1">Protein modification; protein ubiquitination.</text>
</comment>
<comment type="catalytic activity">
    <reaction evidence="1">
        <text>S-ubiquitinyl-[E2 ubiquitin-conjugating enzyme]-L-cysteine + [acceptor protein]-L-lysine = [E2 ubiquitin-conjugating enzyme]-L-cysteine + N(6)-ubiquitinyl-[acceptor protein]-L-lysine.</text>
        <dbReference type="EC" id="2.3.2.27"/>
    </reaction>
</comment>
<dbReference type="GO" id="GO:1990116">
    <property type="term" value="P:ribosome-associated ubiquitin-dependent protein catabolic process"/>
    <property type="evidence" value="ECO:0007669"/>
    <property type="project" value="UniProtKB-UniRule"/>
</dbReference>
<feature type="compositionally biased region" description="Basic residues" evidence="2">
    <location>
        <begin position="1"/>
        <end position="13"/>
    </location>
</feature>
<dbReference type="Pfam" id="PF22958">
    <property type="entry name" value="Ltn1_1st"/>
    <property type="match status" value="1"/>
</dbReference>
<dbReference type="GO" id="GO:0072344">
    <property type="term" value="P:rescue of stalled ribosome"/>
    <property type="evidence" value="ECO:0007669"/>
    <property type="project" value="UniProtKB-UniRule"/>
</dbReference>
<dbReference type="InterPro" id="IPR054476">
    <property type="entry name" value="Ltn1_N"/>
</dbReference>
<evidence type="ECO:0000256" key="2">
    <source>
        <dbReference type="SAM" id="MobiDB-lite"/>
    </source>
</evidence>
<dbReference type="GO" id="GO:0008270">
    <property type="term" value="F:zinc ion binding"/>
    <property type="evidence" value="ECO:0007669"/>
    <property type="project" value="UniProtKB-KW"/>
</dbReference>
<keyword evidence="1" id="KW-0863">Zinc-finger</keyword>
<organism evidence="6">
    <name type="scientific">Schistosoma curassoni</name>
    <dbReference type="NCBI Taxonomy" id="6186"/>
    <lineage>
        <taxon>Eukaryota</taxon>
        <taxon>Metazoa</taxon>
        <taxon>Spiralia</taxon>
        <taxon>Lophotrochozoa</taxon>
        <taxon>Platyhelminthes</taxon>
        <taxon>Trematoda</taxon>
        <taxon>Digenea</taxon>
        <taxon>Strigeidida</taxon>
        <taxon>Schistosomatoidea</taxon>
        <taxon>Schistosomatidae</taxon>
        <taxon>Schistosoma</taxon>
    </lineage>
</organism>
<keyword evidence="1" id="KW-0833">Ubl conjugation pathway</keyword>
<evidence type="ECO:0000313" key="6">
    <source>
        <dbReference type="WBParaSite" id="SCUD_0002133401-mRNA-1"/>
    </source>
</evidence>
<proteinExistence type="inferred from homology"/>
<feature type="domain" description="E3 ubiquitin-protein ligase listerin N-terminal" evidence="3">
    <location>
        <begin position="84"/>
        <end position="183"/>
    </location>
</feature>
<dbReference type="EMBL" id="UZAK01046318">
    <property type="protein sequence ID" value="VDP75117.1"/>
    <property type="molecule type" value="Genomic_DNA"/>
</dbReference>
<comment type="subunit">
    <text evidence="1">Component of the ribosome quality control complex (RQC).</text>
</comment>
<dbReference type="GO" id="GO:1990112">
    <property type="term" value="C:RQC complex"/>
    <property type="evidence" value="ECO:0007669"/>
    <property type="project" value="UniProtKB-UniRule"/>
</dbReference>